<dbReference type="AlphaFoldDB" id="A0A1G1YQ72"/>
<dbReference type="EMBL" id="MHIO01000002">
    <property type="protein sequence ID" value="OGY54444.1"/>
    <property type="molecule type" value="Genomic_DNA"/>
</dbReference>
<reference evidence="1 2" key="1">
    <citation type="journal article" date="2016" name="Nat. Commun.">
        <title>Thousands of microbial genomes shed light on interconnected biogeochemical processes in an aquifer system.</title>
        <authorList>
            <person name="Anantharaman K."/>
            <person name="Brown C.T."/>
            <person name="Hug L.A."/>
            <person name="Sharon I."/>
            <person name="Castelle C.J."/>
            <person name="Probst A.J."/>
            <person name="Thomas B.C."/>
            <person name="Singh A."/>
            <person name="Wilkins M.J."/>
            <person name="Karaoz U."/>
            <person name="Brodie E.L."/>
            <person name="Williams K.H."/>
            <person name="Hubbard S.S."/>
            <person name="Banfield J.F."/>
        </authorList>
    </citation>
    <scope>NUCLEOTIDE SEQUENCE [LARGE SCALE GENOMIC DNA]</scope>
</reference>
<evidence type="ECO:0000313" key="2">
    <source>
        <dbReference type="Proteomes" id="UP000177250"/>
    </source>
</evidence>
<protein>
    <submittedName>
        <fullName evidence="1">Uncharacterized protein</fullName>
    </submittedName>
</protein>
<comment type="caution">
    <text evidence="1">The sequence shown here is derived from an EMBL/GenBank/DDBJ whole genome shotgun (WGS) entry which is preliminary data.</text>
</comment>
<name>A0A1G1YQ72_9BACT</name>
<organism evidence="1 2">
    <name type="scientific">Candidatus Buchananbacteria bacterium RIFCSPLOWO2_01_FULL_45_31</name>
    <dbReference type="NCBI Taxonomy" id="1797545"/>
    <lineage>
        <taxon>Bacteria</taxon>
        <taxon>Candidatus Buchananiibacteriota</taxon>
    </lineage>
</organism>
<sequence length="222" mass="25385">MSQQVLSSQYLHWFQKIERSLWTLFRLFDDLCGECYSLTIRQADSGERSKRSYWCCCLIDNQVHDNWPKLDAVQSRSDRHWYQKLGLKKISLVNRRLPGNGPCPALGDKGCQIGHYRPIACTTQLCEKMLFILTEAQLISGPIDSPRQIEDLISLPDILPTLYGCQKNRPVTEQEVRAYLATVAQLTAKLANVDVDQRRALAIRAIAHFMKQGGKNDETFNV</sequence>
<gene>
    <name evidence="1" type="ORF">A3B15_00770</name>
</gene>
<proteinExistence type="predicted"/>
<evidence type="ECO:0000313" key="1">
    <source>
        <dbReference type="EMBL" id="OGY54444.1"/>
    </source>
</evidence>
<accession>A0A1G1YQ72</accession>
<dbReference type="Proteomes" id="UP000177250">
    <property type="component" value="Unassembled WGS sequence"/>
</dbReference>